<reference evidence="1 2" key="1">
    <citation type="journal article" date="2023" name="Life. Sci Alliance">
        <title>Evolutionary insights into 3D genome organization and epigenetic landscape of Vigna mungo.</title>
        <authorList>
            <person name="Junaid A."/>
            <person name="Singh B."/>
            <person name="Bhatia S."/>
        </authorList>
    </citation>
    <scope>NUCLEOTIDE SEQUENCE [LARGE SCALE GENOMIC DNA]</scope>
    <source>
        <strain evidence="1">Urdbean</strain>
    </source>
</reference>
<dbReference type="AlphaFoldDB" id="A0AAQ3P164"/>
<evidence type="ECO:0000313" key="1">
    <source>
        <dbReference type="EMBL" id="WVZ18702.1"/>
    </source>
</evidence>
<dbReference type="EMBL" id="CP144699">
    <property type="protein sequence ID" value="WVZ18702.1"/>
    <property type="molecule type" value="Genomic_DNA"/>
</dbReference>
<organism evidence="1 2">
    <name type="scientific">Vigna mungo</name>
    <name type="common">Black gram</name>
    <name type="synonym">Phaseolus mungo</name>
    <dbReference type="NCBI Taxonomy" id="3915"/>
    <lineage>
        <taxon>Eukaryota</taxon>
        <taxon>Viridiplantae</taxon>
        <taxon>Streptophyta</taxon>
        <taxon>Embryophyta</taxon>
        <taxon>Tracheophyta</taxon>
        <taxon>Spermatophyta</taxon>
        <taxon>Magnoliopsida</taxon>
        <taxon>eudicotyledons</taxon>
        <taxon>Gunneridae</taxon>
        <taxon>Pentapetalae</taxon>
        <taxon>rosids</taxon>
        <taxon>fabids</taxon>
        <taxon>Fabales</taxon>
        <taxon>Fabaceae</taxon>
        <taxon>Papilionoideae</taxon>
        <taxon>50 kb inversion clade</taxon>
        <taxon>NPAAA clade</taxon>
        <taxon>indigoferoid/millettioid clade</taxon>
        <taxon>Phaseoleae</taxon>
        <taxon>Vigna</taxon>
    </lineage>
</organism>
<keyword evidence="2" id="KW-1185">Reference proteome</keyword>
<gene>
    <name evidence="1" type="ORF">V8G54_006024</name>
</gene>
<dbReference type="Proteomes" id="UP001374535">
    <property type="component" value="Chromosome 2"/>
</dbReference>
<evidence type="ECO:0000313" key="2">
    <source>
        <dbReference type="Proteomes" id="UP001374535"/>
    </source>
</evidence>
<name>A0AAQ3P164_VIGMU</name>
<proteinExistence type="predicted"/>
<sequence length="225" mass="26107">MLCSDNFPITKTSFSSRINLTFSSISRNWSIWFSVISGKARMVRVDSRVHKSNHNVFSSSLIATTCWPHPSWEPQKLWGMCCEPLHLPVPLNRFNPRSMSKSFCLFRGKMNSKPIYKMSIAIEFLIRPTLKQQPQKQVVSLFKVASIRNHHLTRGVKLVIIIIGFHRSGLKAIDTTPVTYNRLSFNSHYVNLCLPEFRKAKQNYHKYTDELQPHFSHQCSQNLNK</sequence>
<accession>A0AAQ3P164</accession>
<protein>
    <submittedName>
        <fullName evidence="1">Uncharacterized protein</fullName>
    </submittedName>
</protein>